<organism evidence="1 2">
    <name type="scientific">Brunnivagina elsteri CCALA 953</name>
    <dbReference type="NCBI Taxonomy" id="987040"/>
    <lineage>
        <taxon>Bacteria</taxon>
        <taxon>Bacillati</taxon>
        <taxon>Cyanobacteriota</taxon>
        <taxon>Cyanophyceae</taxon>
        <taxon>Nostocales</taxon>
        <taxon>Calotrichaceae</taxon>
        <taxon>Brunnivagina</taxon>
    </lineage>
</organism>
<keyword evidence="2" id="KW-1185">Reference proteome</keyword>
<reference evidence="1 2" key="1">
    <citation type="submission" date="2017-08" db="EMBL/GenBank/DDBJ databases">
        <title>Draft genome sequence of filamentous cyanobacterium Calothrix elsteri CCALA 953.</title>
        <authorList>
            <person name="Gagunashvili A.N."/>
            <person name="Elster J."/>
            <person name="Andresson O.S."/>
        </authorList>
    </citation>
    <scope>NUCLEOTIDE SEQUENCE [LARGE SCALE GENOMIC DNA]</scope>
    <source>
        <strain evidence="1 2">CCALA 953</strain>
    </source>
</reference>
<dbReference type="AlphaFoldDB" id="A0A2A2TBT2"/>
<accession>A0A2A2TBT2</accession>
<evidence type="ECO:0000313" key="1">
    <source>
        <dbReference type="EMBL" id="PAX51096.1"/>
    </source>
</evidence>
<dbReference type="Proteomes" id="UP000218238">
    <property type="component" value="Unassembled WGS sequence"/>
</dbReference>
<evidence type="ECO:0000313" key="2">
    <source>
        <dbReference type="Proteomes" id="UP000218238"/>
    </source>
</evidence>
<proteinExistence type="predicted"/>
<name>A0A2A2TBT2_9CYAN</name>
<sequence>MTKQTFSYSLSIVLIATISIFAVPKIALAGEAVVGGSNFDSTGYSGVTQETVPIIAPDIGVILNGDSLNTSGDTQKSFEKIAEQLREEFPTQDNIVISLILGKQDAGVAAFEIEKAFVNLGADQKLVEQLRTSLSGMLPDCQSRAAACQSVNVNKLNAAINSYNQLVKTVDPKVLVKLAENPYFKDISKQLRQLRQALAKS</sequence>
<dbReference type="OrthoDB" id="517883at2"/>
<protein>
    <submittedName>
        <fullName evidence="1">Uncharacterized protein</fullName>
    </submittedName>
</protein>
<dbReference type="RefSeq" id="WP_095724540.1">
    <property type="nucleotide sequence ID" value="NZ_NTFS01000475.1"/>
</dbReference>
<comment type="caution">
    <text evidence="1">The sequence shown here is derived from an EMBL/GenBank/DDBJ whole genome shotgun (WGS) entry which is preliminary data.</text>
</comment>
<gene>
    <name evidence="1" type="ORF">CK510_26685</name>
</gene>
<dbReference type="EMBL" id="NTFS01000475">
    <property type="protein sequence ID" value="PAX51096.1"/>
    <property type="molecule type" value="Genomic_DNA"/>
</dbReference>